<keyword evidence="1" id="KW-0812">Transmembrane</keyword>
<gene>
    <name evidence="2" type="ORF">JQ619_11510</name>
</gene>
<keyword evidence="3" id="KW-1185">Reference proteome</keyword>
<evidence type="ECO:0000313" key="3">
    <source>
        <dbReference type="Proteomes" id="UP001314635"/>
    </source>
</evidence>
<accession>A0ABS5G6Y4</accession>
<protein>
    <submittedName>
        <fullName evidence="2">Flp family type IVb pilin</fullName>
    </submittedName>
</protein>
<organism evidence="2 3">
    <name type="scientific">Bradyrhizobium denitrificans</name>
    <dbReference type="NCBI Taxonomy" id="2734912"/>
    <lineage>
        <taxon>Bacteria</taxon>
        <taxon>Pseudomonadati</taxon>
        <taxon>Pseudomonadota</taxon>
        <taxon>Alphaproteobacteria</taxon>
        <taxon>Hyphomicrobiales</taxon>
        <taxon>Nitrobacteraceae</taxon>
        <taxon>Bradyrhizobium</taxon>
    </lineage>
</organism>
<feature type="transmembrane region" description="Helical" evidence="1">
    <location>
        <begin position="20"/>
        <end position="38"/>
    </location>
</feature>
<dbReference type="InterPro" id="IPR007047">
    <property type="entry name" value="Flp_Fap"/>
</dbReference>
<proteinExistence type="predicted"/>
<dbReference type="RefSeq" id="WP_041750640.1">
    <property type="nucleotide sequence ID" value="NZ_JABFDP010000010.1"/>
</dbReference>
<name>A0ABS5G6Y4_9BRAD</name>
<comment type="caution">
    <text evidence="2">The sequence shown here is derived from an EMBL/GenBank/DDBJ whole genome shotgun (WGS) entry which is preliminary data.</text>
</comment>
<evidence type="ECO:0000256" key="1">
    <source>
        <dbReference type="SAM" id="Phobius"/>
    </source>
</evidence>
<dbReference type="EMBL" id="JAFCLK010000009">
    <property type="protein sequence ID" value="MBR1136396.1"/>
    <property type="molecule type" value="Genomic_DNA"/>
</dbReference>
<evidence type="ECO:0000313" key="2">
    <source>
        <dbReference type="EMBL" id="MBR1136396.1"/>
    </source>
</evidence>
<dbReference type="Proteomes" id="UP001314635">
    <property type="component" value="Unassembled WGS sequence"/>
</dbReference>
<keyword evidence="1" id="KW-0472">Membrane</keyword>
<reference evidence="3" key="1">
    <citation type="journal article" date="2021" name="ISME J.">
        <title>Evolutionary origin and ecological implication of a unique nif island in free-living Bradyrhizobium lineages.</title>
        <authorList>
            <person name="Tao J."/>
        </authorList>
    </citation>
    <scope>NUCLEOTIDE SEQUENCE [LARGE SCALE GENOMIC DNA]</scope>
    <source>
        <strain evidence="3">SZCCT0094</strain>
    </source>
</reference>
<dbReference type="Pfam" id="PF04964">
    <property type="entry name" value="Flp_Fap"/>
    <property type="match status" value="1"/>
</dbReference>
<sequence>MRQMIASFLKNQAGATSIEYAIIAGGLSIVILAAVNGLGSGLSSKFTSINSSIK</sequence>
<keyword evidence="1" id="KW-1133">Transmembrane helix</keyword>